<evidence type="ECO:0000313" key="7">
    <source>
        <dbReference type="EMBL" id="MFC4754144.1"/>
    </source>
</evidence>
<dbReference type="InterPro" id="IPR050315">
    <property type="entry name" value="FAD-oxidoreductase_2"/>
</dbReference>
<dbReference type="SUPFAM" id="SSF51905">
    <property type="entry name" value="FAD/NAD(P)-binding domain"/>
    <property type="match status" value="1"/>
</dbReference>
<organism evidence="7 8">
    <name type="scientific">Dietzia aurantiaca</name>
    <dbReference type="NCBI Taxonomy" id="983873"/>
    <lineage>
        <taxon>Bacteria</taxon>
        <taxon>Bacillati</taxon>
        <taxon>Actinomycetota</taxon>
        <taxon>Actinomycetes</taxon>
        <taxon>Mycobacteriales</taxon>
        <taxon>Dietziaceae</taxon>
        <taxon>Dietzia</taxon>
    </lineage>
</organism>
<evidence type="ECO:0000256" key="5">
    <source>
        <dbReference type="SAM" id="MobiDB-lite"/>
    </source>
</evidence>
<gene>
    <name evidence="7" type="ORF">ACFO7U_05025</name>
</gene>
<evidence type="ECO:0000256" key="1">
    <source>
        <dbReference type="ARBA" id="ARBA00001974"/>
    </source>
</evidence>
<keyword evidence="4" id="KW-0560">Oxidoreductase</keyword>
<comment type="cofactor">
    <cofactor evidence="1">
        <name>FAD</name>
        <dbReference type="ChEBI" id="CHEBI:57692"/>
    </cofactor>
</comment>
<proteinExistence type="predicted"/>
<dbReference type="SUPFAM" id="SSF56425">
    <property type="entry name" value="Succinate dehydrogenase/fumarate reductase flavoprotein, catalytic domain"/>
    <property type="match status" value="1"/>
</dbReference>
<comment type="caution">
    <text evidence="7">The sequence shown here is derived from an EMBL/GenBank/DDBJ whole genome shotgun (WGS) entry which is preliminary data.</text>
</comment>
<dbReference type="PANTHER" id="PTHR43400">
    <property type="entry name" value="FUMARATE REDUCTASE"/>
    <property type="match status" value="1"/>
</dbReference>
<dbReference type="EMBL" id="JBHSHP010000012">
    <property type="protein sequence ID" value="MFC4754144.1"/>
    <property type="molecule type" value="Genomic_DNA"/>
</dbReference>
<feature type="domain" description="FAD-dependent oxidoreductase 2 FAD-binding" evidence="6">
    <location>
        <begin position="25"/>
        <end position="588"/>
    </location>
</feature>
<dbReference type="Pfam" id="PF00890">
    <property type="entry name" value="FAD_binding_2"/>
    <property type="match status" value="1"/>
</dbReference>
<evidence type="ECO:0000256" key="4">
    <source>
        <dbReference type="ARBA" id="ARBA00023002"/>
    </source>
</evidence>
<name>A0ABV9PNZ0_9ACTN</name>
<keyword evidence="8" id="KW-1185">Reference proteome</keyword>
<dbReference type="InterPro" id="IPR027477">
    <property type="entry name" value="Succ_DH/fumarate_Rdtase_cat_sf"/>
</dbReference>
<accession>A0ABV9PNZ0</accession>
<dbReference type="Gene3D" id="3.50.50.60">
    <property type="entry name" value="FAD/NAD(P)-binding domain"/>
    <property type="match status" value="2"/>
</dbReference>
<dbReference type="InterPro" id="IPR036188">
    <property type="entry name" value="FAD/NAD-bd_sf"/>
</dbReference>
<keyword evidence="3" id="KW-0274">FAD</keyword>
<sequence>MSFTTRAPRGTVETAAAANVADSYDVVVIGSGASGMTAALSAAVEGASVLVLESEDLVGGTSAISGGAIWVPAHNMSYKALGTTDSLEEGRIYMMGQGRDEVLDPAIVDAFLDNAPEVARFVETRTGLSWLPVAWPDYTSDIRGASNFRALFPAPYSPEGLGRYADLVQPPKKSGMARNPLPLWIMNAVEGVWLGGYALIGALLEGSIDRGVQVRTEARATRLIREGDAVRRVEIATPTGPVTVRAERGVILASGGFEGSDRLTEKHLGKAFSTQVSLRGHTGDALSMIEEVGADTVGLDQAWWMPGIHVPGDELGGTPISRLVQGERALPHTIMVNSAGERFGNEAASYNDLGAVMREVDPDTGEMPNATAWMIFDEYYHRHYSFLSTLPGGTYPDVVQSAPTLEALAKKCGIDPEGLVRTVREYNPEAAKGRDPWFGRGTTTFERFFGDHNPFLGALSWNAWAPATAEKTRTAFASAVGPVAGQVLRRIAKAKNPESVRRLLVRPLAMLMKPALKNPASGALGPVDTPPYFAVKVEASAIGTIGGPRTDAESRVVDTTGTPIPGLFAAGNVGGATTHGFYGGAGGTIVLGVVFGHIAGRVAATDRPATTPAAAEAAAQPAGAGRRA</sequence>
<keyword evidence="2" id="KW-0285">Flavoprotein</keyword>
<feature type="region of interest" description="Disordered" evidence="5">
    <location>
        <begin position="606"/>
        <end position="628"/>
    </location>
</feature>
<dbReference type="Proteomes" id="UP001595836">
    <property type="component" value="Unassembled WGS sequence"/>
</dbReference>
<evidence type="ECO:0000259" key="6">
    <source>
        <dbReference type="Pfam" id="PF00890"/>
    </source>
</evidence>
<dbReference type="Gene3D" id="3.90.700.10">
    <property type="entry name" value="Succinate dehydrogenase/fumarate reductase flavoprotein, catalytic domain"/>
    <property type="match status" value="1"/>
</dbReference>
<dbReference type="InterPro" id="IPR003953">
    <property type="entry name" value="FAD-dep_OxRdtase_2_FAD-bd"/>
</dbReference>
<dbReference type="PANTHER" id="PTHR43400:SF10">
    <property type="entry name" value="3-OXOSTEROID 1-DEHYDROGENASE"/>
    <property type="match status" value="1"/>
</dbReference>
<evidence type="ECO:0000256" key="3">
    <source>
        <dbReference type="ARBA" id="ARBA00022827"/>
    </source>
</evidence>
<reference evidence="8" key="1">
    <citation type="journal article" date="2019" name="Int. J. Syst. Evol. Microbiol.">
        <title>The Global Catalogue of Microorganisms (GCM) 10K type strain sequencing project: providing services to taxonomists for standard genome sequencing and annotation.</title>
        <authorList>
            <consortium name="The Broad Institute Genomics Platform"/>
            <consortium name="The Broad Institute Genome Sequencing Center for Infectious Disease"/>
            <person name="Wu L."/>
            <person name="Ma J."/>
        </authorList>
    </citation>
    <scope>NUCLEOTIDE SEQUENCE [LARGE SCALE GENOMIC DNA]</scope>
    <source>
        <strain evidence="8">JCM 11882</strain>
    </source>
</reference>
<evidence type="ECO:0000256" key="2">
    <source>
        <dbReference type="ARBA" id="ARBA00022630"/>
    </source>
</evidence>
<dbReference type="PRINTS" id="PR00411">
    <property type="entry name" value="PNDRDTASEI"/>
</dbReference>
<protein>
    <submittedName>
        <fullName evidence="7">FAD-dependent oxidoreductase</fullName>
    </submittedName>
</protein>
<evidence type="ECO:0000313" key="8">
    <source>
        <dbReference type="Proteomes" id="UP001595836"/>
    </source>
</evidence>